<evidence type="ECO:0000256" key="4">
    <source>
        <dbReference type="ARBA" id="ARBA00023012"/>
    </source>
</evidence>
<dbReference type="EMBL" id="PTIX01000014">
    <property type="protein sequence ID" value="PPK65450.1"/>
    <property type="molecule type" value="Genomic_DNA"/>
</dbReference>
<evidence type="ECO:0000259" key="6">
    <source>
        <dbReference type="PROSITE" id="PS50042"/>
    </source>
</evidence>
<dbReference type="PANTHER" id="PTHR43065">
    <property type="entry name" value="SENSOR HISTIDINE KINASE"/>
    <property type="match status" value="1"/>
</dbReference>
<evidence type="ECO:0000259" key="7">
    <source>
        <dbReference type="PROSITE" id="PS50109"/>
    </source>
</evidence>
<name>A0A2S6GJT4_9PSEU</name>
<evidence type="ECO:0000256" key="5">
    <source>
        <dbReference type="SAM" id="MobiDB-lite"/>
    </source>
</evidence>
<evidence type="ECO:0000313" key="9">
    <source>
        <dbReference type="Proteomes" id="UP000239203"/>
    </source>
</evidence>
<dbReference type="PANTHER" id="PTHR43065:SF48">
    <property type="entry name" value="HISTIDINE KINASE"/>
    <property type="match status" value="1"/>
</dbReference>
<evidence type="ECO:0000256" key="2">
    <source>
        <dbReference type="ARBA" id="ARBA00012438"/>
    </source>
</evidence>
<keyword evidence="3 8" id="KW-0418">Kinase</keyword>
<comment type="caution">
    <text evidence="8">The sequence shown here is derived from an EMBL/GenBank/DDBJ whole genome shotgun (WGS) entry which is preliminary data.</text>
</comment>
<dbReference type="PROSITE" id="PS50109">
    <property type="entry name" value="HIS_KIN"/>
    <property type="match status" value="1"/>
</dbReference>
<dbReference type="InterPro" id="IPR005467">
    <property type="entry name" value="His_kinase_dom"/>
</dbReference>
<dbReference type="EC" id="2.7.13.3" evidence="2"/>
<dbReference type="PROSITE" id="PS50042">
    <property type="entry name" value="CNMP_BINDING_3"/>
    <property type="match status" value="1"/>
</dbReference>
<dbReference type="InterPro" id="IPR036890">
    <property type="entry name" value="HATPase_C_sf"/>
</dbReference>
<dbReference type="AlphaFoldDB" id="A0A2S6GJT4"/>
<dbReference type="InterPro" id="IPR000595">
    <property type="entry name" value="cNMP-bd_dom"/>
</dbReference>
<protein>
    <recommendedName>
        <fullName evidence="2">histidine kinase</fullName>
        <ecNumber evidence="2">2.7.13.3</ecNumber>
    </recommendedName>
</protein>
<dbReference type="CDD" id="cd00038">
    <property type="entry name" value="CAP_ED"/>
    <property type="match status" value="1"/>
</dbReference>
<keyword evidence="9" id="KW-1185">Reference proteome</keyword>
<proteinExistence type="predicted"/>
<dbReference type="PRINTS" id="PR00344">
    <property type="entry name" value="BCTRLSENSOR"/>
</dbReference>
<evidence type="ECO:0000256" key="1">
    <source>
        <dbReference type="ARBA" id="ARBA00000085"/>
    </source>
</evidence>
<dbReference type="Gene3D" id="3.30.565.10">
    <property type="entry name" value="Histidine kinase-like ATPase, C-terminal domain"/>
    <property type="match status" value="1"/>
</dbReference>
<dbReference type="GO" id="GO:0000160">
    <property type="term" value="P:phosphorelay signal transduction system"/>
    <property type="evidence" value="ECO:0007669"/>
    <property type="project" value="UniProtKB-KW"/>
</dbReference>
<accession>A0A2S6GJT4</accession>
<comment type="catalytic activity">
    <reaction evidence="1">
        <text>ATP + protein L-histidine = ADP + protein N-phospho-L-histidine.</text>
        <dbReference type="EC" id="2.7.13.3"/>
    </reaction>
</comment>
<dbReference type="GO" id="GO:0004673">
    <property type="term" value="F:protein histidine kinase activity"/>
    <property type="evidence" value="ECO:0007669"/>
    <property type="project" value="UniProtKB-EC"/>
</dbReference>
<dbReference type="InterPro" id="IPR004358">
    <property type="entry name" value="Sig_transdc_His_kin-like_C"/>
</dbReference>
<feature type="domain" description="Cyclic nucleotide-binding" evidence="6">
    <location>
        <begin position="24"/>
        <end position="142"/>
    </location>
</feature>
<dbReference type="SMART" id="SM00100">
    <property type="entry name" value="cNMP"/>
    <property type="match status" value="1"/>
</dbReference>
<feature type="domain" description="Histidine kinase" evidence="7">
    <location>
        <begin position="319"/>
        <end position="483"/>
    </location>
</feature>
<keyword evidence="4" id="KW-0902">Two-component regulatory system</keyword>
<dbReference type="Proteomes" id="UP000239203">
    <property type="component" value="Unassembled WGS sequence"/>
</dbReference>
<organism evidence="8 9">
    <name type="scientific">Actinokineospora auranticolor</name>
    <dbReference type="NCBI Taxonomy" id="155976"/>
    <lineage>
        <taxon>Bacteria</taxon>
        <taxon>Bacillati</taxon>
        <taxon>Actinomycetota</taxon>
        <taxon>Actinomycetes</taxon>
        <taxon>Pseudonocardiales</taxon>
        <taxon>Pseudonocardiaceae</taxon>
        <taxon>Actinokineospora</taxon>
    </lineage>
</organism>
<dbReference type="Gene3D" id="2.60.120.10">
    <property type="entry name" value="Jelly Rolls"/>
    <property type="match status" value="1"/>
</dbReference>
<dbReference type="SUPFAM" id="SSF55874">
    <property type="entry name" value="ATPase domain of HSP90 chaperone/DNA topoisomerase II/histidine kinase"/>
    <property type="match status" value="1"/>
</dbReference>
<dbReference type="SUPFAM" id="SSF51206">
    <property type="entry name" value="cAMP-binding domain-like"/>
    <property type="match status" value="1"/>
</dbReference>
<sequence>MSTVPGPDDVPPPGVLARLRDVELFADLDADGLRWVAGAGSVVRLDDRAVLFEDGQPGDRFYVLLGGELLITKVVEGREEVFGRHRARPERDESDPDGKPRAAHQFTGELPMLAGGGYVAKAVAVGETTLLAYDRDGFYEILARFPRVCQVLLPVLAWRIHSYEERAGRRTMLEGLGTLAAGLAHELNNPTAALMRTAGILREAVSDLVHRAADWAKAATPAERVLLGGVIARFGGTPVVDALAAADAADLAEEWLAERGVDADPELATTLADHGVGLAVLAEVAEGVRAAALPAALHWLCLSLHVDALVNDITEAGGRIESLVSSTKTYSNLNRAPQQDVDVVKGIEATVAMQAAKLRRVRVRREYAEVPPVRGYPSELNQVWTNLIDNAVDAMGGVGELWLAARREAEDVVVEVRDNGPGVPQDVLPWLFQPFFTTKDIGKGTGLGLHVCRDVVTQRHSGTIEVTSVPGDTRFTVRLPAVRGC</sequence>
<dbReference type="InterPro" id="IPR018490">
    <property type="entry name" value="cNMP-bd_dom_sf"/>
</dbReference>
<dbReference type="InterPro" id="IPR003594">
    <property type="entry name" value="HATPase_dom"/>
</dbReference>
<dbReference type="Pfam" id="PF02518">
    <property type="entry name" value="HATPase_c"/>
    <property type="match status" value="1"/>
</dbReference>
<evidence type="ECO:0000256" key="3">
    <source>
        <dbReference type="ARBA" id="ARBA00022777"/>
    </source>
</evidence>
<gene>
    <name evidence="8" type="ORF">CLV40_114102</name>
</gene>
<reference evidence="8 9" key="1">
    <citation type="submission" date="2018-02" db="EMBL/GenBank/DDBJ databases">
        <title>Genomic Encyclopedia of Archaeal and Bacterial Type Strains, Phase II (KMG-II): from individual species to whole genera.</title>
        <authorList>
            <person name="Goeker M."/>
        </authorList>
    </citation>
    <scope>NUCLEOTIDE SEQUENCE [LARGE SCALE GENOMIC DNA]</scope>
    <source>
        <strain evidence="8 9">YU 961-1</strain>
    </source>
</reference>
<dbReference type="Gene3D" id="1.10.287.130">
    <property type="match status" value="1"/>
</dbReference>
<evidence type="ECO:0000313" key="8">
    <source>
        <dbReference type="EMBL" id="PPK65450.1"/>
    </source>
</evidence>
<feature type="region of interest" description="Disordered" evidence="5">
    <location>
        <begin position="82"/>
        <end position="102"/>
    </location>
</feature>
<keyword evidence="3 8" id="KW-0808">Transferase</keyword>
<dbReference type="SMART" id="SM00387">
    <property type="entry name" value="HATPase_c"/>
    <property type="match status" value="1"/>
</dbReference>
<dbReference type="InterPro" id="IPR014710">
    <property type="entry name" value="RmlC-like_jellyroll"/>
</dbReference>